<accession>A0ABD3D405</accession>
<keyword evidence="2" id="KW-0378">Hydrolase</keyword>
<dbReference type="InterPro" id="IPR032799">
    <property type="entry name" value="TAXi_C"/>
</dbReference>
<dbReference type="InterPro" id="IPR033121">
    <property type="entry name" value="PEPTIDASE_A1"/>
</dbReference>
<dbReference type="SUPFAM" id="SSF50630">
    <property type="entry name" value="Acid proteases"/>
    <property type="match status" value="1"/>
</dbReference>
<evidence type="ECO:0000313" key="4">
    <source>
        <dbReference type="EMBL" id="KAL3637018.1"/>
    </source>
</evidence>
<dbReference type="InterPro" id="IPR021109">
    <property type="entry name" value="Peptidase_aspartic_dom_sf"/>
</dbReference>
<gene>
    <name evidence="4" type="ORF">CASFOL_019317</name>
</gene>
<evidence type="ECO:0000259" key="3">
    <source>
        <dbReference type="PROSITE" id="PS51767"/>
    </source>
</evidence>
<reference evidence="5" key="1">
    <citation type="journal article" date="2024" name="IScience">
        <title>Strigolactones Initiate the Formation of Haustorium-like Structures in Castilleja.</title>
        <authorList>
            <person name="Buerger M."/>
            <person name="Peterson D."/>
            <person name="Chory J."/>
        </authorList>
    </citation>
    <scope>NUCLEOTIDE SEQUENCE [LARGE SCALE GENOMIC DNA]</scope>
</reference>
<comment type="caution">
    <text evidence="4">The sequence shown here is derived from an EMBL/GenBank/DDBJ whole genome shotgun (WGS) entry which is preliminary data.</text>
</comment>
<dbReference type="PANTHER" id="PTHR47967:SF14">
    <property type="entry name" value="EUKARYOTIC ASPARTYL PROTEASE FAMILY PROTEIN"/>
    <property type="match status" value="1"/>
</dbReference>
<protein>
    <recommendedName>
        <fullName evidence="3">Peptidase A1 domain-containing protein</fullName>
    </recommendedName>
</protein>
<keyword evidence="5" id="KW-1185">Reference proteome</keyword>
<dbReference type="GO" id="GO:0006508">
    <property type="term" value="P:proteolysis"/>
    <property type="evidence" value="ECO:0007669"/>
    <property type="project" value="UniProtKB-KW"/>
</dbReference>
<proteinExistence type="predicted"/>
<name>A0ABD3D405_9LAMI</name>
<organism evidence="4 5">
    <name type="scientific">Castilleja foliolosa</name>
    <dbReference type="NCBI Taxonomy" id="1961234"/>
    <lineage>
        <taxon>Eukaryota</taxon>
        <taxon>Viridiplantae</taxon>
        <taxon>Streptophyta</taxon>
        <taxon>Embryophyta</taxon>
        <taxon>Tracheophyta</taxon>
        <taxon>Spermatophyta</taxon>
        <taxon>Magnoliopsida</taxon>
        <taxon>eudicotyledons</taxon>
        <taxon>Gunneridae</taxon>
        <taxon>Pentapetalae</taxon>
        <taxon>asterids</taxon>
        <taxon>lamiids</taxon>
        <taxon>Lamiales</taxon>
        <taxon>Orobanchaceae</taxon>
        <taxon>Pedicularideae</taxon>
        <taxon>Castillejinae</taxon>
        <taxon>Castilleja</taxon>
    </lineage>
</organism>
<dbReference type="GO" id="GO:0008233">
    <property type="term" value="F:peptidase activity"/>
    <property type="evidence" value="ECO:0007669"/>
    <property type="project" value="UniProtKB-KW"/>
</dbReference>
<sequence>MELTADNIFQQIDDQCFCLAILPSEVLQTTISILGNLMQQNFYVAYDLLGKKLSFKRMKCKTVEDYYDHDEL</sequence>
<dbReference type="Gene3D" id="2.40.70.10">
    <property type="entry name" value="Acid Proteases"/>
    <property type="match status" value="1"/>
</dbReference>
<evidence type="ECO:0000256" key="1">
    <source>
        <dbReference type="ARBA" id="ARBA00022670"/>
    </source>
</evidence>
<dbReference type="EMBL" id="JAVIJP010000026">
    <property type="protein sequence ID" value="KAL3637018.1"/>
    <property type="molecule type" value="Genomic_DNA"/>
</dbReference>
<evidence type="ECO:0000313" key="5">
    <source>
        <dbReference type="Proteomes" id="UP001632038"/>
    </source>
</evidence>
<keyword evidence="1" id="KW-0645">Protease</keyword>
<dbReference type="AlphaFoldDB" id="A0ABD3D405"/>
<dbReference type="Proteomes" id="UP001632038">
    <property type="component" value="Unassembled WGS sequence"/>
</dbReference>
<dbReference type="PANTHER" id="PTHR47967">
    <property type="entry name" value="OS07G0603500 PROTEIN-RELATED"/>
    <property type="match status" value="1"/>
</dbReference>
<feature type="domain" description="Peptidase A1" evidence="3">
    <location>
        <begin position="1"/>
        <end position="56"/>
    </location>
</feature>
<dbReference type="InterPro" id="IPR051708">
    <property type="entry name" value="Plant_Aspart_Prot_A1"/>
</dbReference>
<evidence type="ECO:0000256" key="2">
    <source>
        <dbReference type="ARBA" id="ARBA00022801"/>
    </source>
</evidence>
<dbReference type="Pfam" id="PF14541">
    <property type="entry name" value="TAXi_C"/>
    <property type="match status" value="1"/>
</dbReference>
<dbReference type="PROSITE" id="PS51767">
    <property type="entry name" value="PEPTIDASE_A1"/>
    <property type="match status" value="1"/>
</dbReference>